<keyword evidence="3" id="KW-1185">Reference proteome</keyword>
<reference evidence="2 3" key="1">
    <citation type="journal article" date="2010" name="J. Bacteriol.">
        <title>The genome of the amoeba symbiont 'Candidatus Amoebophilus asiaticus' reveals common mechanisms for host cell interaction among amoeba-associated bacteria.</title>
        <authorList>
            <person name="Schmitz-Esser S."/>
            <person name="Tischler P."/>
            <person name="Arnold R."/>
            <person name="Montanaro J."/>
            <person name="Wagner M."/>
            <person name="Rattei T."/>
            <person name="Horn M."/>
        </authorList>
    </citation>
    <scope>NUCLEOTIDE SEQUENCE [LARGE SCALE GENOMIC DNA]</scope>
    <source>
        <strain evidence="2 3">5a2</strain>
    </source>
</reference>
<dbReference type="RefSeq" id="WP_012473469.1">
    <property type="nucleotide sequence ID" value="NC_010830.1"/>
</dbReference>
<feature type="domain" description="Type I restriction enzyme R protein N-terminal" evidence="1">
    <location>
        <begin position="35"/>
        <end position="144"/>
    </location>
</feature>
<name>B3EU28_AMOA5</name>
<dbReference type="HOGENOM" id="CLU_115841_1_0_10"/>
<gene>
    <name evidence="2" type="ordered locus">Aasi_1440</name>
</gene>
<protein>
    <recommendedName>
        <fullName evidence="1">Type I restriction enzyme R protein N-terminal domain-containing protein</fullName>
    </recommendedName>
</protein>
<dbReference type="Proteomes" id="UP000001227">
    <property type="component" value="Chromosome"/>
</dbReference>
<dbReference type="eggNOG" id="COG4096">
    <property type="taxonomic scope" value="Bacteria"/>
</dbReference>
<dbReference type="OrthoDB" id="9790377at2"/>
<dbReference type="AlphaFoldDB" id="B3EU28"/>
<dbReference type="KEGG" id="aas:Aasi_1440"/>
<dbReference type="EMBL" id="CP001102">
    <property type="protein sequence ID" value="ACE06730.1"/>
    <property type="molecule type" value="Genomic_DNA"/>
</dbReference>
<evidence type="ECO:0000259" key="1">
    <source>
        <dbReference type="Pfam" id="PF13588"/>
    </source>
</evidence>
<dbReference type="STRING" id="452471.Aasi_1440"/>
<sequence length="150" mass="17737">MQFINFSTFNYKVRTIADKHYIFDIIRKKYVRLTPEEWTRQHLVHYLTQELSYPKGLIRIEKQIQGHYIVNRPDLVIYDRIGNPFLIAECKASHIPISDKVYSQLARYNRNLKAKLLVISNGQEYGCWKMSYDGLGHEILDTIPVFDSLV</sequence>
<evidence type="ECO:0000313" key="3">
    <source>
        <dbReference type="Proteomes" id="UP000001227"/>
    </source>
</evidence>
<dbReference type="InterPro" id="IPR029464">
    <property type="entry name" value="HSDR_N"/>
</dbReference>
<evidence type="ECO:0000313" key="2">
    <source>
        <dbReference type="EMBL" id="ACE06730.1"/>
    </source>
</evidence>
<proteinExistence type="predicted"/>
<dbReference type="Pfam" id="PF13588">
    <property type="entry name" value="HSDR_N_2"/>
    <property type="match status" value="1"/>
</dbReference>
<organism evidence="2 3">
    <name type="scientific">Amoebophilus asiaticus (strain 5a2)</name>
    <dbReference type="NCBI Taxonomy" id="452471"/>
    <lineage>
        <taxon>Bacteria</taxon>
        <taxon>Pseudomonadati</taxon>
        <taxon>Bacteroidota</taxon>
        <taxon>Cytophagia</taxon>
        <taxon>Cytophagales</taxon>
        <taxon>Amoebophilaceae</taxon>
        <taxon>Candidatus Amoebophilus</taxon>
    </lineage>
</organism>
<accession>B3EU28</accession>